<feature type="non-terminal residue" evidence="1">
    <location>
        <position position="1"/>
    </location>
</feature>
<dbReference type="Proteomes" id="UP001311232">
    <property type="component" value="Unassembled WGS sequence"/>
</dbReference>
<proteinExistence type="predicted"/>
<gene>
    <name evidence="1" type="ORF">CRENBAI_009147</name>
</gene>
<evidence type="ECO:0000313" key="1">
    <source>
        <dbReference type="EMBL" id="KAK5614934.1"/>
    </source>
</evidence>
<evidence type="ECO:0000313" key="2">
    <source>
        <dbReference type="Proteomes" id="UP001311232"/>
    </source>
</evidence>
<accession>A0AAV9S1L3</accession>
<dbReference type="AlphaFoldDB" id="A0AAV9S1L3"/>
<name>A0AAV9S1L3_9TELE</name>
<sequence>GREQVGEYHHLLQDQRLDYGRFQRYFRLSRTQFEDLLPRVGTRIGLRDTNYRRPQ</sequence>
<keyword evidence="2" id="KW-1185">Reference proteome</keyword>
<organism evidence="1 2">
    <name type="scientific">Crenichthys baileyi</name>
    <name type="common">White River springfish</name>
    <dbReference type="NCBI Taxonomy" id="28760"/>
    <lineage>
        <taxon>Eukaryota</taxon>
        <taxon>Metazoa</taxon>
        <taxon>Chordata</taxon>
        <taxon>Craniata</taxon>
        <taxon>Vertebrata</taxon>
        <taxon>Euteleostomi</taxon>
        <taxon>Actinopterygii</taxon>
        <taxon>Neopterygii</taxon>
        <taxon>Teleostei</taxon>
        <taxon>Neoteleostei</taxon>
        <taxon>Acanthomorphata</taxon>
        <taxon>Ovalentaria</taxon>
        <taxon>Atherinomorphae</taxon>
        <taxon>Cyprinodontiformes</taxon>
        <taxon>Goodeidae</taxon>
        <taxon>Crenichthys</taxon>
    </lineage>
</organism>
<protein>
    <submittedName>
        <fullName evidence="1">Uncharacterized protein</fullName>
    </submittedName>
</protein>
<comment type="caution">
    <text evidence="1">The sequence shown here is derived from an EMBL/GenBank/DDBJ whole genome shotgun (WGS) entry which is preliminary data.</text>
</comment>
<reference evidence="1 2" key="1">
    <citation type="submission" date="2021-06" db="EMBL/GenBank/DDBJ databases">
        <authorList>
            <person name="Palmer J.M."/>
        </authorList>
    </citation>
    <scope>NUCLEOTIDE SEQUENCE [LARGE SCALE GENOMIC DNA]</scope>
    <source>
        <strain evidence="1 2">MEX-2019</strain>
        <tissue evidence="1">Muscle</tissue>
    </source>
</reference>
<dbReference type="EMBL" id="JAHHUM010001047">
    <property type="protein sequence ID" value="KAK5614934.1"/>
    <property type="molecule type" value="Genomic_DNA"/>
</dbReference>